<dbReference type="AlphaFoldDB" id="A0A6L9XV83"/>
<name>A0A6L9XV83_9MICO</name>
<reference evidence="2 3" key="1">
    <citation type="journal article" date="2014" name="J. Microbiol.">
        <title>Diaminobutyricibacter tongyongensis gen. nov., sp. nov. and Homoserinibacter gongjuensis gen. nov., sp. nov. belong to the family Microbacteriaceae.</title>
        <authorList>
            <person name="Kim S.J."/>
            <person name="Ahn J.H."/>
            <person name="Weon H.Y."/>
            <person name="Hamada M."/>
            <person name="Suzuki K."/>
            <person name="Kwon S.W."/>
        </authorList>
    </citation>
    <scope>NUCLEOTIDE SEQUENCE [LARGE SCALE GENOMIC DNA]</scope>
    <source>
        <strain evidence="2 3">NBRC 108724</strain>
    </source>
</reference>
<dbReference type="RefSeq" id="WP_163288326.1">
    <property type="nucleotide sequence ID" value="NZ_JAAGWY010000001.1"/>
</dbReference>
<dbReference type="GO" id="GO:0008703">
    <property type="term" value="F:5-amino-6-(5-phosphoribosylamino)uracil reductase activity"/>
    <property type="evidence" value="ECO:0007669"/>
    <property type="project" value="InterPro"/>
</dbReference>
<protein>
    <submittedName>
        <fullName evidence="2">Dihydrofolate reductase family protein</fullName>
    </submittedName>
</protein>
<organism evidence="2 3">
    <name type="scientific">Leifsonia tongyongensis</name>
    <dbReference type="NCBI Taxonomy" id="1268043"/>
    <lineage>
        <taxon>Bacteria</taxon>
        <taxon>Bacillati</taxon>
        <taxon>Actinomycetota</taxon>
        <taxon>Actinomycetes</taxon>
        <taxon>Micrococcales</taxon>
        <taxon>Microbacteriaceae</taxon>
        <taxon>Leifsonia</taxon>
    </lineage>
</organism>
<dbReference type="EMBL" id="JAAGWY010000001">
    <property type="protein sequence ID" value="NEN05165.1"/>
    <property type="molecule type" value="Genomic_DNA"/>
</dbReference>
<dbReference type="InterPro" id="IPR002734">
    <property type="entry name" value="RibDG_C"/>
</dbReference>
<dbReference type="GO" id="GO:0009231">
    <property type="term" value="P:riboflavin biosynthetic process"/>
    <property type="evidence" value="ECO:0007669"/>
    <property type="project" value="InterPro"/>
</dbReference>
<keyword evidence="3" id="KW-1185">Reference proteome</keyword>
<dbReference type="PANTHER" id="PTHR38011:SF11">
    <property type="entry name" value="2,5-DIAMINO-6-RIBOSYLAMINO-4(3H)-PYRIMIDINONE 5'-PHOSPHATE REDUCTASE"/>
    <property type="match status" value="1"/>
</dbReference>
<evidence type="ECO:0000313" key="2">
    <source>
        <dbReference type="EMBL" id="NEN05165.1"/>
    </source>
</evidence>
<evidence type="ECO:0000259" key="1">
    <source>
        <dbReference type="Pfam" id="PF01872"/>
    </source>
</evidence>
<dbReference type="Proteomes" id="UP000474967">
    <property type="component" value="Unassembled WGS sequence"/>
</dbReference>
<dbReference type="PANTHER" id="PTHR38011">
    <property type="entry name" value="DIHYDROFOLATE REDUCTASE FAMILY PROTEIN (AFU_ORTHOLOGUE AFUA_8G06820)"/>
    <property type="match status" value="1"/>
</dbReference>
<dbReference type="InterPro" id="IPR050765">
    <property type="entry name" value="Riboflavin_Biosynth_HTPR"/>
</dbReference>
<dbReference type="InterPro" id="IPR024072">
    <property type="entry name" value="DHFR-like_dom_sf"/>
</dbReference>
<dbReference type="Pfam" id="PF01872">
    <property type="entry name" value="RibD_C"/>
    <property type="match status" value="1"/>
</dbReference>
<sequence>MTQVQLGMSVSIDGFVATPDGRNDWVFPNFDDEFVTDTMQLLRSLDTILLGRANYEEQSASWANADGPLAEIMNNVPKIVFSHTLESVDWVNARLATGTPEEEIARLRADGVPNVGVAGGARFAQYLSARGLIDEYTLNVHPIALGAGMPIFTTPVPLRLVGSKVYATGLISNRYAAASAPDDETVDAARDRIHAGA</sequence>
<dbReference type="SUPFAM" id="SSF53597">
    <property type="entry name" value="Dihydrofolate reductase-like"/>
    <property type="match status" value="1"/>
</dbReference>
<dbReference type="Gene3D" id="3.40.430.10">
    <property type="entry name" value="Dihydrofolate Reductase, subunit A"/>
    <property type="match status" value="1"/>
</dbReference>
<accession>A0A6L9XV83</accession>
<gene>
    <name evidence="2" type="ORF">G3T36_04705</name>
</gene>
<feature type="domain" description="Bacterial bifunctional deaminase-reductase C-terminal" evidence="1">
    <location>
        <begin position="4"/>
        <end position="170"/>
    </location>
</feature>
<evidence type="ECO:0000313" key="3">
    <source>
        <dbReference type="Proteomes" id="UP000474967"/>
    </source>
</evidence>
<comment type="caution">
    <text evidence="2">The sequence shown here is derived from an EMBL/GenBank/DDBJ whole genome shotgun (WGS) entry which is preliminary data.</text>
</comment>
<proteinExistence type="predicted"/>